<feature type="domain" description="RNHCP" evidence="1">
    <location>
        <begin position="9"/>
        <end position="93"/>
    </location>
</feature>
<comment type="caution">
    <text evidence="2">The sequence shown here is derived from an EMBL/GenBank/DDBJ whole genome shotgun (WGS) entry which is preliminary data.</text>
</comment>
<dbReference type="Proteomes" id="UP000003494">
    <property type="component" value="Unassembled WGS sequence"/>
</dbReference>
<dbReference type="HOGENOM" id="CLU_122829_1_0_9"/>
<dbReference type="AlphaFoldDB" id="C4GA14"/>
<reference evidence="2" key="1">
    <citation type="submission" date="2009-04" db="EMBL/GenBank/DDBJ databases">
        <authorList>
            <person name="Weinstock G."/>
            <person name="Sodergren E."/>
            <person name="Clifton S."/>
            <person name="Fulton L."/>
            <person name="Fulton B."/>
            <person name="Courtney L."/>
            <person name="Fronick C."/>
            <person name="Harrison M."/>
            <person name="Strong C."/>
            <person name="Farmer C."/>
            <person name="Delahaunty K."/>
            <person name="Markovic C."/>
            <person name="Hall O."/>
            <person name="Minx P."/>
            <person name="Tomlinson C."/>
            <person name="Mitreva M."/>
            <person name="Nelson J."/>
            <person name="Hou S."/>
            <person name="Wollam A."/>
            <person name="Pepin K.H."/>
            <person name="Johnson M."/>
            <person name="Bhonagiri V."/>
            <person name="Nash W.E."/>
            <person name="Warren W."/>
            <person name="Chinwalla A."/>
            <person name="Mardis E.R."/>
            <person name="Wilson R.K."/>
        </authorList>
    </citation>
    <scope>NUCLEOTIDE SEQUENCE [LARGE SCALE GENOMIC DNA]</scope>
    <source>
        <strain evidence="2">DSM 14600</strain>
    </source>
</reference>
<dbReference type="STRING" id="626523.GCWU000342_00819"/>
<sequence length="132" mass="14906">MGRKMKREEEFECPYCGWVPDAGMENIAWEHCPNCLSGLHDYDREENACGGELEPISIWAKSRSQGRIIQRCVICGELRTSPITRHDNPIKLMSLAAGPLGAPAFPVERMQELLDLMGGQGSMEGWNREQRE</sequence>
<accession>C4GA14</accession>
<dbReference type="eggNOG" id="COG1162">
    <property type="taxonomic scope" value="Bacteria"/>
</dbReference>
<dbReference type="EMBL" id="ACIP02000001">
    <property type="protein sequence ID" value="EEP29461.1"/>
    <property type="molecule type" value="Genomic_DNA"/>
</dbReference>
<proteinExistence type="predicted"/>
<protein>
    <recommendedName>
        <fullName evidence="1">RNHCP domain-containing protein</fullName>
    </recommendedName>
</protein>
<keyword evidence="3" id="KW-1185">Reference proteome</keyword>
<dbReference type="InterPro" id="IPR024439">
    <property type="entry name" value="RNHCP"/>
</dbReference>
<evidence type="ECO:0000313" key="2">
    <source>
        <dbReference type="EMBL" id="EEP29461.1"/>
    </source>
</evidence>
<evidence type="ECO:0000313" key="3">
    <source>
        <dbReference type="Proteomes" id="UP000003494"/>
    </source>
</evidence>
<evidence type="ECO:0000259" key="1">
    <source>
        <dbReference type="Pfam" id="PF12647"/>
    </source>
</evidence>
<dbReference type="Pfam" id="PF12647">
    <property type="entry name" value="RNHCP"/>
    <property type="match status" value="1"/>
</dbReference>
<gene>
    <name evidence="2" type="ORF">GCWU000342_00819</name>
</gene>
<organism evidence="2 3">
    <name type="scientific">Shuttleworthella satelles DSM 14600</name>
    <dbReference type="NCBI Taxonomy" id="626523"/>
    <lineage>
        <taxon>Bacteria</taxon>
        <taxon>Bacillati</taxon>
        <taxon>Bacillota</taxon>
        <taxon>Clostridia</taxon>
        <taxon>Lachnospirales</taxon>
        <taxon>Lachnospiraceae</taxon>
        <taxon>Shuttleworthella</taxon>
    </lineage>
</organism>
<name>C4GA14_9FIRM</name>